<evidence type="ECO:0000256" key="1">
    <source>
        <dbReference type="ARBA" id="ARBA00012928"/>
    </source>
</evidence>
<feature type="binding site" evidence="4">
    <location>
        <position position="129"/>
    </location>
    <ligand>
        <name>Zn(2+)</name>
        <dbReference type="ChEBI" id="CHEBI:29105"/>
    </ligand>
</feature>
<protein>
    <recommendedName>
        <fullName evidence="1">protein acetyllysine N-acetyltransferase</fullName>
        <ecNumber evidence="1">2.3.1.286</ecNumber>
    </recommendedName>
</protein>
<dbReference type="NCBIfam" id="NF001752">
    <property type="entry name" value="PRK00481.1-1"/>
    <property type="match status" value="1"/>
</dbReference>
<dbReference type="EC" id="2.3.1.286" evidence="1"/>
<feature type="binding site" evidence="4">
    <location>
        <position position="132"/>
    </location>
    <ligand>
        <name>Zn(2+)</name>
        <dbReference type="ChEBI" id="CHEBI:29105"/>
    </ligand>
</feature>
<keyword evidence="2" id="KW-0808">Transferase</keyword>
<dbReference type="GO" id="GO:0017136">
    <property type="term" value="F:histone deacetylase activity, NAD-dependent"/>
    <property type="evidence" value="ECO:0007669"/>
    <property type="project" value="TreeGrafter"/>
</dbReference>
<dbReference type="PANTHER" id="PTHR11085">
    <property type="entry name" value="NAD-DEPENDENT PROTEIN DEACYLASE SIRTUIN-5, MITOCHONDRIAL-RELATED"/>
    <property type="match status" value="1"/>
</dbReference>
<dbReference type="InterPro" id="IPR026591">
    <property type="entry name" value="Sirtuin_cat_small_dom_sf"/>
</dbReference>
<evidence type="ECO:0000313" key="6">
    <source>
        <dbReference type="EMBL" id="AJI21395.1"/>
    </source>
</evidence>
<dbReference type="NCBIfam" id="NF001754">
    <property type="entry name" value="PRK00481.1-4"/>
    <property type="match status" value="1"/>
</dbReference>
<gene>
    <name evidence="6" type="ORF">BG04_904</name>
</gene>
<keyword evidence="4" id="KW-0862">Zinc</keyword>
<dbReference type="Pfam" id="PF02146">
    <property type="entry name" value="SIR2"/>
    <property type="match status" value="1"/>
</dbReference>
<feature type="domain" description="Deacetylase sirtuin-type" evidence="5">
    <location>
        <begin position="1"/>
        <end position="239"/>
    </location>
</feature>
<accession>A0A0B6A8Z3</accession>
<dbReference type="PANTHER" id="PTHR11085:SF4">
    <property type="entry name" value="NAD-DEPENDENT PROTEIN DEACYLASE"/>
    <property type="match status" value="1"/>
</dbReference>
<dbReference type="InterPro" id="IPR050134">
    <property type="entry name" value="NAD-dep_sirtuin_deacylases"/>
</dbReference>
<keyword evidence="4" id="KW-0479">Metal-binding</keyword>
<dbReference type="KEGG" id="bmeg:BG04_904"/>
<dbReference type="RefSeq" id="WP_034649430.1">
    <property type="nucleotide sequence ID" value="NZ_BCVB01000001.1"/>
</dbReference>
<dbReference type="GO" id="GO:0070403">
    <property type="term" value="F:NAD+ binding"/>
    <property type="evidence" value="ECO:0007669"/>
    <property type="project" value="InterPro"/>
</dbReference>
<evidence type="ECO:0000256" key="4">
    <source>
        <dbReference type="PROSITE-ProRule" id="PRU00236"/>
    </source>
</evidence>
<dbReference type="InterPro" id="IPR029035">
    <property type="entry name" value="DHS-like_NAD/FAD-binding_dom"/>
</dbReference>
<dbReference type="Proteomes" id="UP000031829">
    <property type="component" value="Chromosome"/>
</dbReference>
<proteinExistence type="predicted"/>
<feature type="active site" description="Proton acceptor" evidence="4">
    <location>
        <position position="121"/>
    </location>
</feature>
<feature type="binding site" evidence="4">
    <location>
        <position position="149"/>
    </location>
    <ligand>
        <name>Zn(2+)</name>
        <dbReference type="ChEBI" id="CHEBI:29105"/>
    </ligand>
</feature>
<evidence type="ECO:0000256" key="2">
    <source>
        <dbReference type="ARBA" id="ARBA00022679"/>
    </source>
</evidence>
<evidence type="ECO:0000313" key="7">
    <source>
        <dbReference type="Proteomes" id="UP000031829"/>
    </source>
</evidence>
<dbReference type="Gene3D" id="3.40.50.1220">
    <property type="entry name" value="TPP-binding domain"/>
    <property type="match status" value="1"/>
</dbReference>
<evidence type="ECO:0000256" key="3">
    <source>
        <dbReference type="ARBA" id="ARBA00023027"/>
    </source>
</evidence>
<dbReference type="HOGENOM" id="CLU_023643_3_0_9"/>
<name>A0A0B6A8Z3_PRIM2</name>
<dbReference type="EMBL" id="CP009920">
    <property type="protein sequence ID" value="AJI21395.1"/>
    <property type="molecule type" value="Genomic_DNA"/>
</dbReference>
<dbReference type="Gene3D" id="3.30.1600.10">
    <property type="entry name" value="SIR2/SIRT2 'Small Domain"/>
    <property type="match status" value="1"/>
</dbReference>
<organism evidence="6 7">
    <name type="scientific">Priestia megaterium (strain ATCC 14581 / DSM 32 / CCUG 1817 / JCM 2506 / NBRC 15308 / NCIMB 9376 / NCTC 10342 / NRRL B-14308 / VKM B-512 / Ford 19)</name>
    <name type="common">Bacillus megaterium</name>
    <dbReference type="NCBI Taxonomy" id="1348623"/>
    <lineage>
        <taxon>Bacteria</taxon>
        <taxon>Bacillati</taxon>
        <taxon>Bacillota</taxon>
        <taxon>Bacilli</taxon>
        <taxon>Bacillales</taxon>
        <taxon>Bacillaceae</taxon>
        <taxon>Priestia</taxon>
    </lineage>
</organism>
<dbReference type="SUPFAM" id="SSF52467">
    <property type="entry name" value="DHS-like NAD/FAD-binding domain"/>
    <property type="match status" value="1"/>
</dbReference>
<sequence length="239" mass="27201">MVKQYKELKQLIDDAKHICFFTGAGMSTESGIPDFRSQNGLYRQNKSFVDIVAADFYEQYPHEFWPLFKEIFHIKMLHQYKANTGHRFIAELEEAKTVHVITQNIDGLHQDAGSTNVFEIHGSIKRAHCPSCKKEYDLAYLNQSALPQCTACERLLKPNVVLFGDAIHQFDEAVTAALSSDLFIVLGSSLEVAPINQIPLLVSRYNRPNMVMINKEPTHYDYLFDLVIYDSIGQVVANL</sequence>
<dbReference type="InterPro" id="IPR003000">
    <property type="entry name" value="Sirtuin"/>
</dbReference>
<keyword evidence="3" id="KW-0520">NAD</keyword>
<evidence type="ECO:0000259" key="5">
    <source>
        <dbReference type="PROSITE" id="PS50305"/>
    </source>
</evidence>
<dbReference type="InterPro" id="IPR026590">
    <property type="entry name" value="Ssirtuin_cat_dom"/>
</dbReference>
<dbReference type="GO" id="GO:0046872">
    <property type="term" value="F:metal ion binding"/>
    <property type="evidence" value="ECO:0007669"/>
    <property type="project" value="UniProtKB-KW"/>
</dbReference>
<dbReference type="AlphaFoldDB" id="A0A0B6A8Z3"/>
<feature type="binding site" evidence="4">
    <location>
        <position position="152"/>
    </location>
    <ligand>
        <name>Zn(2+)</name>
        <dbReference type="ChEBI" id="CHEBI:29105"/>
    </ligand>
</feature>
<dbReference type="GeneID" id="93644388"/>
<reference evidence="6 7" key="1">
    <citation type="journal article" date="2015" name="Genome Announc.">
        <title>Complete genome sequences for 35 biothreat assay-relevant bacillus species.</title>
        <authorList>
            <person name="Johnson S.L."/>
            <person name="Daligault H.E."/>
            <person name="Davenport K.W."/>
            <person name="Jaissle J."/>
            <person name="Frey K.G."/>
            <person name="Ladner J.T."/>
            <person name="Broomall S.M."/>
            <person name="Bishop-Lilly K.A."/>
            <person name="Bruce D.C."/>
            <person name="Gibbons H.S."/>
            <person name="Coyne S.R."/>
            <person name="Lo C.C."/>
            <person name="Meincke L."/>
            <person name="Munk A.C."/>
            <person name="Koroleva G.I."/>
            <person name="Rosenzweig C.N."/>
            <person name="Palacios G.F."/>
            <person name="Redden C.L."/>
            <person name="Minogue T.D."/>
            <person name="Chain P.S."/>
        </authorList>
    </citation>
    <scope>NUCLEOTIDE SEQUENCE [LARGE SCALE GENOMIC DNA]</scope>
    <source>
        <strain evidence="7">ATCC 14581 / DSM 32 / JCM 2506 / NBRC 15308 / NCIMB 9376 / NCTC 10342 / NRRL B-14308 / VKM B-512</strain>
    </source>
</reference>
<dbReference type="PROSITE" id="PS50305">
    <property type="entry name" value="SIRTUIN"/>
    <property type="match status" value="1"/>
</dbReference>